<proteinExistence type="inferred from homology"/>
<name>A0A7J3VU25_CALS0</name>
<comment type="caution">
    <text evidence="6">The sequence shown here is derived from an EMBL/GenBank/DDBJ whole genome shotgun (WGS) entry which is preliminary data.</text>
</comment>
<dbReference type="NCBIfam" id="TIGR01881">
    <property type="entry name" value="cas_Cmr5"/>
    <property type="match status" value="1"/>
</dbReference>
<dbReference type="GO" id="GO:0005737">
    <property type="term" value="C:cytoplasm"/>
    <property type="evidence" value="ECO:0007669"/>
    <property type="project" value="UniProtKB-SubCell"/>
</dbReference>
<accession>A0A7J3VU25</accession>
<comment type="similarity">
    <text evidence="2">Belongs to the CRISPR system Cmr5 family.</text>
</comment>
<dbReference type="InterPro" id="IPR023101">
    <property type="entry name" value="AF1862-like_dom_sf"/>
</dbReference>
<evidence type="ECO:0000256" key="2">
    <source>
        <dbReference type="ARBA" id="ARBA00006161"/>
    </source>
</evidence>
<dbReference type="InterPro" id="IPR010160">
    <property type="entry name" value="CRISPR-assoc_prot_Cmr5"/>
</dbReference>
<evidence type="ECO:0000313" key="6">
    <source>
        <dbReference type="EMBL" id="HHM44460.1"/>
    </source>
</evidence>
<dbReference type="EMBL" id="DRXH01000141">
    <property type="protein sequence ID" value="HHM44460.1"/>
    <property type="molecule type" value="Genomic_DNA"/>
</dbReference>
<evidence type="ECO:0000256" key="1">
    <source>
        <dbReference type="ARBA" id="ARBA00004496"/>
    </source>
</evidence>
<organism evidence="6">
    <name type="scientific">Caldiarchaeum subterraneum</name>
    <dbReference type="NCBI Taxonomy" id="311458"/>
    <lineage>
        <taxon>Archaea</taxon>
        <taxon>Nitrososphaerota</taxon>
        <taxon>Candidatus Caldarchaeales</taxon>
        <taxon>Candidatus Caldarchaeaceae</taxon>
        <taxon>Candidatus Caldarchaeum</taxon>
    </lineage>
</organism>
<reference evidence="6" key="1">
    <citation type="journal article" date="2020" name="mSystems">
        <title>Genome- and Community-Level Interaction Insights into Carbon Utilization and Element Cycling Functions of Hydrothermarchaeota in Hydrothermal Sediment.</title>
        <authorList>
            <person name="Zhou Z."/>
            <person name="Liu Y."/>
            <person name="Xu W."/>
            <person name="Pan J."/>
            <person name="Luo Z.H."/>
            <person name="Li M."/>
        </authorList>
    </citation>
    <scope>NUCLEOTIDE SEQUENCE [LARGE SCALE GENOMIC DNA]</scope>
    <source>
        <strain evidence="6">SpSt-1074</strain>
    </source>
</reference>
<sequence>MSLKDSVSEAVKDFETLFKLLNEDHKSGVGRSFRARCREIPGLIEDIGFVPAMTFCYAKSGVDTYQTVRGNFQQRAKIHGRDETKTGYAAYLYLILKRLKDLGMITNDHFADPLTAFEVLQGSKARLAGRLVKPYALQLKKLSEAVFEAEEERD</sequence>
<gene>
    <name evidence="6" type="primary">cmr5</name>
    <name evidence="6" type="ORF">ENM31_04095</name>
</gene>
<evidence type="ECO:0000256" key="3">
    <source>
        <dbReference type="ARBA" id="ARBA00022490"/>
    </source>
</evidence>
<dbReference type="GO" id="GO:0051607">
    <property type="term" value="P:defense response to virus"/>
    <property type="evidence" value="ECO:0007669"/>
    <property type="project" value="UniProtKB-KW"/>
</dbReference>
<dbReference type="Gene3D" id="1.10.520.30">
    <property type="entry name" value="AF1862-like domain"/>
    <property type="match status" value="1"/>
</dbReference>
<keyword evidence="3" id="KW-0963">Cytoplasm</keyword>
<protein>
    <recommendedName>
        <fullName evidence="5">CRISPR type III-B/RAMP module-associated protein Cmr5</fullName>
    </recommendedName>
</protein>
<keyword evidence="4" id="KW-0051">Antiviral defense</keyword>
<comment type="subcellular location">
    <subcellularLocation>
        <location evidence="1">Cytoplasm</location>
    </subcellularLocation>
</comment>
<evidence type="ECO:0000256" key="4">
    <source>
        <dbReference type="ARBA" id="ARBA00023118"/>
    </source>
</evidence>
<dbReference type="SUPFAM" id="SSF158568">
    <property type="entry name" value="AF1862-like"/>
    <property type="match status" value="1"/>
</dbReference>
<dbReference type="AlphaFoldDB" id="A0A7J3VU25"/>
<evidence type="ECO:0000256" key="5">
    <source>
        <dbReference type="ARBA" id="ARBA00030001"/>
    </source>
</evidence>